<accession>A0A0K9NWY3</accession>
<protein>
    <recommendedName>
        <fullName evidence="9">Auxin response factor</fullName>
    </recommendedName>
</protein>
<dbReference type="FunFam" id="2.40.330.10:FF:000001">
    <property type="entry name" value="Auxin response factor"/>
    <property type="match status" value="1"/>
</dbReference>
<dbReference type="SUPFAM" id="SSF101936">
    <property type="entry name" value="DNA-binding pseudobarrel domain"/>
    <property type="match status" value="1"/>
</dbReference>
<keyword evidence="4 9" id="KW-0805">Transcription regulation</keyword>
<evidence type="ECO:0000313" key="13">
    <source>
        <dbReference type="EMBL" id="KMZ60480.1"/>
    </source>
</evidence>
<gene>
    <name evidence="13" type="ORF">ZOSMA_59G00400</name>
</gene>
<dbReference type="SUPFAM" id="SSF54277">
    <property type="entry name" value="CAD &amp; PB1 domains"/>
    <property type="match status" value="1"/>
</dbReference>
<keyword evidence="5 9" id="KW-0238">DNA-binding</keyword>
<dbReference type="GO" id="GO:0006355">
    <property type="term" value="P:regulation of DNA-templated transcription"/>
    <property type="evidence" value="ECO:0000318"/>
    <property type="project" value="GO_Central"/>
</dbReference>
<dbReference type="Proteomes" id="UP000036987">
    <property type="component" value="Unassembled WGS sequence"/>
</dbReference>
<dbReference type="OMA" id="NGPNQQH"/>
<dbReference type="GO" id="GO:0010311">
    <property type="term" value="P:lateral root formation"/>
    <property type="evidence" value="ECO:0000318"/>
    <property type="project" value="GO_Central"/>
</dbReference>
<evidence type="ECO:0000259" key="12">
    <source>
        <dbReference type="PROSITE" id="PS51745"/>
    </source>
</evidence>
<keyword evidence="14" id="KW-1185">Reference proteome</keyword>
<dbReference type="PANTHER" id="PTHR31384">
    <property type="entry name" value="AUXIN RESPONSE FACTOR 4-RELATED"/>
    <property type="match status" value="1"/>
</dbReference>
<evidence type="ECO:0000256" key="8">
    <source>
        <dbReference type="ARBA" id="ARBA00023294"/>
    </source>
</evidence>
<dbReference type="InterPro" id="IPR044835">
    <property type="entry name" value="ARF_plant"/>
</dbReference>
<dbReference type="InterPro" id="IPR053793">
    <property type="entry name" value="PB1-like"/>
</dbReference>
<feature type="region of interest" description="Disordered" evidence="10">
    <location>
        <begin position="1093"/>
        <end position="1130"/>
    </location>
</feature>
<dbReference type="FunFam" id="3.10.20.90:FF:000047">
    <property type="entry name" value="Auxin response factor"/>
    <property type="match status" value="1"/>
</dbReference>
<feature type="compositionally biased region" description="Polar residues" evidence="10">
    <location>
        <begin position="1100"/>
        <end position="1113"/>
    </location>
</feature>
<dbReference type="PANTHER" id="PTHR31384:SF21">
    <property type="entry name" value="AUXIN RESPONSE FACTOR 19"/>
    <property type="match status" value="1"/>
</dbReference>
<proteinExistence type="inferred from homology"/>
<feature type="compositionally biased region" description="Low complexity" evidence="10">
    <location>
        <begin position="626"/>
        <end position="644"/>
    </location>
</feature>
<evidence type="ECO:0000256" key="9">
    <source>
        <dbReference type="RuleBase" id="RU004561"/>
    </source>
</evidence>
<dbReference type="STRING" id="29655.A0A0K9NWY3"/>
<dbReference type="PROSITE" id="PS50863">
    <property type="entry name" value="B3"/>
    <property type="match status" value="1"/>
</dbReference>
<feature type="domain" description="TF-B3" evidence="11">
    <location>
        <begin position="126"/>
        <end position="228"/>
    </location>
</feature>
<keyword evidence="6 9" id="KW-0804">Transcription</keyword>
<dbReference type="GO" id="GO:0000976">
    <property type="term" value="F:transcription cis-regulatory region binding"/>
    <property type="evidence" value="ECO:0000318"/>
    <property type="project" value="GO_Central"/>
</dbReference>
<dbReference type="GO" id="GO:0048366">
    <property type="term" value="P:leaf development"/>
    <property type="evidence" value="ECO:0000318"/>
    <property type="project" value="GO_Central"/>
</dbReference>
<evidence type="ECO:0000256" key="6">
    <source>
        <dbReference type="ARBA" id="ARBA00023163"/>
    </source>
</evidence>
<dbReference type="InterPro" id="IPR015300">
    <property type="entry name" value="DNA-bd_pseudobarrel_sf"/>
</dbReference>
<dbReference type="GO" id="GO:1990110">
    <property type="term" value="P:callus formation"/>
    <property type="evidence" value="ECO:0000318"/>
    <property type="project" value="GO_Central"/>
</dbReference>
<feature type="compositionally biased region" description="Polar residues" evidence="10">
    <location>
        <begin position="1120"/>
        <end position="1130"/>
    </location>
</feature>
<dbReference type="Gene3D" id="2.30.30.1040">
    <property type="match status" value="1"/>
</dbReference>
<comment type="function">
    <text evidence="1 9">Auxin response factors (ARFs) are transcriptional factors that bind specifically to the DNA sequence 5'-TGTCTC-3' found in the auxin-responsive promoter elements (AuxREs).</text>
</comment>
<dbReference type="InterPro" id="IPR003340">
    <property type="entry name" value="B3_DNA-bd"/>
</dbReference>
<comment type="subunit">
    <text evidence="9">Homodimers and heterodimers.</text>
</comment>
<keyword evidence="7 9" id="KW-0539">Nucleus</keyword>
<evidence type="ECO:0000259" key="11">
    <source>
        <dbReference type="PROSITE" id="PS50863"/>
    </source>
</evidence>
<feature type="region of interest" description="Disordered" evidence="10">
    <location>
        <begin position="566"/>
        <end position="644"/>
    </location>
</feature>
<dbReference type="Gene3D" id="3.10.20.90">
    <property type="entry name" value="Phosphatidylinositol 3-kinase Catalytic Subunit, Chain A, domain 1"/>
    <property type="match status" value="1"/>
</dbReference>
<dbReference type="FunFam" id="2.30.30.1040:FF:000001">
    <property type="entry name" value="Auxin response factor"/>
    <property type="match status" value="1"/>
</dbReference>
<keyword evidence="8 9" id="KW-0927">Auxin signaling pathway</keyword>
<dbReference type="GO" id="GO:0009733">
    <property type="term" value="P:response to auxin"/>
    <property type="evidence" value="ECO:0000318"/>
    <property type="project" value="GO_Central"/>
</dbReference>
<feature type="compositionally biased region" description="Low complexity" evidence="10">
    <location>
        <begin position="590"/>
        <end position="610"/>
    </location>
</feature>
<comment type="similarity">
    <text evidence="3 9">Belongs to the ARF family.</text>
</comment>
<dbReference type="GO" id="GO:0009734">
    <property type="term" value="P:auxin-activated signaling pathway"/>
    <property type="evidence" value="ECO:0007669"/>
    <property type="project" value="UniProtKB-KW"/>
</dbReference>
<sequence length="1130" mass="126826">MKAPGNGIAPDVGDGEKKNINSELWHACAGPLVSLPPVGSLVVYFPQGHSEQVAATMHKETDTVPNYTSLPSKLICVLHTVTLHADAETDEVFAQMTLQPVNKYDKESLMASNIGVKQNKQPTEFFCKTLTASDTSTHGGFSVPRRAAEKIFPPLDFSMQPPAQELVAKDLHDATWTFRHVYRGQPKRHLLTTGWSVFVSTKRLLAGDSVLFIRDETSQLLLGIRRANRQQPSLSSSVLSSESMHIGVLAAAAHAAANNSTFTIFYNPRASPSEFVVPLAKYNKAMYTQLSLGMRFRMLFETEESGVRRYMGTITGISDLDPIRWKNSQWRNLQIGWDESTAGERQSRVSIWEIEPVATPYYICPPPFFRPKLPKHPGDESEPDSSFNRELPWLGEEIGLKDAQNPLYHGLNLVQWMNMQRSSQLMTSASQSPYFPSMMPPTMQNNIVTDDPSKMLNFQTSTLPMSSSHLNIPKTNQIQQFDGFQQTHLSWPQQQQLLLLQQQIPVHPPQQQIPVHPTQPQISVHLPQQYIQQASGLSQQQLQQQQQQVAMLPQLHQKQQQPNICTQQMVQHQQNQQQTEPLQHMRQQQHELPMQQQSQQQQIRPSIISPVIADQQQRQPQHFVGQSSPQQYQSPRAQQQIQQQSILPQNSGVHQMAHSSNHNLQTSTPQNMQFQQQIELQQGLSLRQQQVTPCQPQLQFQLLQKMQQQQMLSQMTPYVQSQLLQQNVGVGAQQNAGVGVQQIAGVQQNPKLPQQQVNGTTLSHSQKELQSYPNHIDWQIKSGLPITEPSSLANTDLPSCSNSPFNNNQVCSMSLLNNRNSGSAIFSEEREVQTPNNSIVQDINCKSDTRVKHEFHSTKDHDNLTYRNSMVDQLEASSSANSFCMDRSGEENYLLPPICLEGEVQPGPRNSIPFGSHVSELRPDTLLSRGFDAGKDLQNLLSGYGNQKDIETEISTAGISSQSFGASDMPFKPGCSNDAVLNDNGVLNRGSWVTTNQPQRMRTYTKVQKRGSVGRSIDVTRYKGYDELRHDLACMFGINGQLEDPHRSEWKLVYVDHENDILLVGDDPWEEFVGCVQSIKILSAAEVQQMSLDGDLGSLPPQQNQAGSGSDNVNLWRGNYDNNSASSFDR</sequence>
<evidence type="ECO:0000256" key="3">
    <source>
        <dbReference type="ARBA" id="ARBA00007853"/>
    </source>
</evidence>
<dbReference type="Pfam" id="PF02309">
    <property type="entry name" value="AUX_IAA"/>
    <property type="match status" value="1"/>
</dbReference>
<name>A0A0K9NWY3_ZOSMR</name>
<comment type="subcellular location">
    <subcellularLocation>
        <location evidence="2 9">Nucleus</location>
    </subcellularLocation>
</comment>
<feature type="compositionally biased region" description="Low complexity" evidence="10">
    <location>
        <begin position="567"/>
        <end position="582"/>
    </location>
</feature>
<evidence type="ECO:0000256" key="10">
    <source>
        <dbReference type="SAM" id="MobiDB-lite"/>
    </source>
</evidence>
<evidence type="ECO:0000256" key="4">
    <source>
        <dbReference type="ARBA" id="ARBA00023015"/>
    </source>
</evidence>
<comment type="caution">
    <text evidence="13">The sequence shown here is derived from an EMBL/GenBank/DDBJ whole genome shotgun (WGS) entry which is preliminary data.</text>
</comment>
<evidence type="ECO:0000256" key="2">
    <source>
        <dbReference type="ARBA" id="ARBA00004123"/>
    </source>
</evidence>
<dbReference type="Gene3D" id="2.40.330.10">
    <property type="entry name" value="DNA-binding pseudobarrel domain"/>
    <property type="match status" value="1"/>
</dbReference>
<dbReference type="OrthoDB" id="1101089at2759"/>
<evidence type="ECO:0000256" key="7">
    <source>
        <dbReference type="ARBA" id="ARBA00023242"/>
    </source>
</evidence>
<feature type="domain" description="PB1" evidence="12">
    <location>
        <begin position="1002"/>
        <end position="1086"/>
    </location>
</feature>
<organism evidence="13 14">
    <name type="scientific">Zostera marina</name>
    <name type="common">Eelgrass</name>
    <dbReference type="NCBI Taxonomy" id="29655"/>
    <lineage>
        <taxon>Eukaryota</taxon>
        <taxon>Viridiplantae</taxon>
        <taxon>Streptophyta</taxon>
        <taxon>Embryophyta</taxon>
        <taxon>Tracheophyta</taxon>
        <taxon>Spermatophyta</taxon>
        <taxon>Magnoliopsida</taxon>
        <taxon>Liliopsida</taxon>
        <taxon>Zosteraceae</taxon>
        <taxon>Zostera</taxon>
    </lineage>
</organism>
<evidence type="ECO:0000313" key="14">
    <source>
        <dbReference type="Proteomes" id="UP000036987"/>
    </source>
</evidence>
<dbReference type="GO" id="GO:0005634">
    <property type="term" value="C:nucleus"/>
    <property type="evidence" value="ECO:0000318"/>
    <property type="project" value="GO_Central"/>
</dbReference>
<dbReference type="AlphaFoldDB" id="A0A0K9NWY3"/>
<dbReference type="PROSITE" id="PS51745">
    <property type="entry name" value="PB1"/>
    <property type="match status" value="1"/>
</dbReference>
<dbReference type="InterPro" id="IPR010525">
    <property type="entry name" value="ARF_dom"/>
</dbReference>
<dbReference type="CDD" id="cd10017">
    <property type="entry name" value="B3_DNA"/>
    <property type="match status" value="1"/>
</dbReference>
<dbReference type="EMBL" id="LFYR01001622">
    <property type="protein sequence ID" value="KMZ60480.1"/>
    <property type="molecule type" value="Genomic_DNA"/>
</dbReference>
<dbReference type="InterPro" id="IPR033389">
    <property type="entry name" value="AUX/IAA_dom"/>
</dbReference>
<evidence type="ECO:0000256" key="5">
    <source>
        <dbReference type="ARBA" id="ARBA00023125"/>
    </source>
</evidence>
<dbReference type="Pfam" id="PF02362">
    <property type="entry name" value="B3"/>
    <property type="match status" value="1"/>
</dbReference>
<reference evidence="14" key="1">
    <citation type="journal article" date="2016" name="Nature">
        <title>The genome of the seagrass Zostera marina reveals angiosperm adaptation to the sea.</title>
        <authorList>
            <person name="Olsen J.L."/>
            <person name="Rouze P."/>
            <person name="Verhelst B."/>
            <person name="Lin Y.-C."/>
            <person name="Bayer T."/>
            <person name="Collen J."/>
            <person name="Dattolo E."/>
            <person name="De Paoli E."/>
            <person name="Dittami S."/>
            <person name="Maumus F."/>
            <person name="Michel G."/>
            <person name="Kersting A."/>
            <person name="Lauritano C."/>
            <person name="Lohaus R."/>
            <person name="Toepel M."/>
            <person name="Tonon T."/>
            <person name="Vanneste K."/>
            <person name="Amirebrahimi M."/>
            <person name="Brakel J."/>
            <person name="Bostroem C."/>
            <person name="Chovatia M."/>
            <person name="Grimwood J."/>
            <person name="Jenkins J.W."/>
            <person name="Jueterbock A."/>
            <person name="Mraz A."/>
            <person name="Stam W.T."/>
            <person name="Tice H."/>
            <person name="Bornberg-Bauer E."/>
            <person name="Green P.J."/>
            <person name="Pearson G.A."/>
            <person name="Procaccini G."/>
            <person name="Duarte C.M."/>
            <person name="Schmutz J."/>
            <person name="Reusch T.B.H."/>
            <person name="Van de Peer Y."/>
        </authorList>
    </citation>
    <scope>NUCLEOTIDE SEQUENCE [LARGE SCALE GENOMIC DNA]</scope>
    <source>
        <strain evidence="14">cv. Finnish</strain>
    </source>
</reference>
<evidence type="ECO:0000256" key="1">
    <source>
        <dbReference type="ARBA" id="ARBA00003182"/>
    </source>
</evidence>
<dbReference type="SMART" id="SM01019">
    <property type="entry name" value="B3"/>
    <property type="match status" value="1"/>
</dbReference>
<dbReference type="Pfam" id="PF06507">
    <property type="entry name" value="ARF_AD"/>
    <property type="match status" value="1"/>
</dbReference>